<reference evidence="7" key="1">
    <citation type="journal article" date="2020" name="mSystems">
        <title>Genome- and Community-Level Interaction Insights into Carbon Utilization and Element Cycling Functions of Hydrothermarchaeota in Hydrothermal Sediment.</title>
        <authorList>
            <person name="Zhou Z."/>
            <person name="Liu Y."/>
            <person name="Xu W."/>
            <person name="Pan J."/>
            <person name="Luo Z.H."/>
            <person name="Li M."/>
        </authorList>
    </citation>
    <scope>NUCLEOTIDE SEQUENCE [LARGE SCALE GENOMIC DNA]</scope>
    <source>
        <strain evidence="7">SpSt-556</strain>
    </source>
</reference>
<keyword evidence="3" id="KW-0479">Metal-binding</keyword>
<evidence type="ECO:0000256" key="4">
    <source>
        <dbReference type="ARBA" id="ARBA00022833"/>
    </source>
</evidence>
<comment type="similarity">
    <text evidence="2">Belongs to the zinc-containing alcohol dehydrogenase family.</text>
</comment>
<protein>
    <submittedName>
        <fullName evidence="7">Alcohol dehydrogenase</fullName>
    </submittedName>
</protein>
<evidence type="ECO:0000256" key="3">
    <source>
        <dbReference type="ARBA" id="ARBA00022723"/>
    </source>
</evidence>
<dbReference type="InterPro" id="IPR011032">
    <property type="entry name" value="GroES-like_sf"/>
</dbReference>
<dbReference type="GO" id="GO:0000166">
    <property type="term" value="F:nucleotide binding"/>
    <property type="evidence" value="ECO:0007669"/>
    <property type="project" value="InterPro"/>
</dbReference>
<dbReference type="InterPro" id="IPR055170">
    <property type="entry name" value="GFO_IDH_MocA-like_dom"/>
</dbReference>
<dbReference type="AlphaFoldDB" id="A0A7C4PXI2"/>
<dbReference type="GO" id="GO:0046872">
    <property type="term" value="F:metal ion binding"/>
    <property type="evidence" value="ECO:0007669"/>
    <property type="project" value="UniProtKB-KW"/>
</dbReference>
<dbReference type="InterPro" id="IPR036291">
    <property type="entry name" value="NAD(P)-bd_dom_sf"/>
</dbReference>
<feature type="domain" description="Enoyl reductase (ER)" evidence="6">
    <location>
        <begin position="3"/>
        <end position="360"/>
    </location>
</feature>
<dbReference type="Pfam" id="PF08240">
    <property type="entry name" value="ADH_N"/>
    <property type="match status" value="1"/>
</dbReference>
<dbReference type="SUPFAM" id="SSF51735">
    <property type="entry name" value="NAD(P)-binding Rossmann-fold domains"/>
    <property type="match status" value="2"/>
</dbReference>
<evidence type="ECO:0000256" key="2">
    <source>
        <dbReference type="ARBA" id="ARBA00008072"/>
    </source>
</evidence>
<proteinExistence type="inferred from homology"/>
<comment type="caution">
    <text evidence="7">The sequence shown here is derived from an EMBL/GenBank/DDBJ whole genome shotgun (WGS) entry which is preliminary data.</text>
</comment>
<evidence type="ECO:0000259" key="6">
    <source>
        <dbReference type="SMART" id="SM00829"/>
    </source>
</evidence>
<dbReference type="SUPFAM" id="SSF50129">
    <property type="entry name" value="GroES-like"/>
    <property type="match status" value="1"/>
</dbReference>
<dbReference type="Gene3D" id="3.40.50.720">
    <property type="entry name" value="NAD(P)-binding Rossmann-like Domain"/>
    <property type="match status" value="2"/>
</dbReference>
<dbReference type="InterPro" id="IPR013154">
    <property type="entry name" value="ADH-like_N"/>
</dbReference>
<dbReference type="InterPro" id="IPR020843">
    <property type="entry name" value="ER"/>
</dbReference>
<comment type="cofactor">
    <cofactor evidence="1">
        <name>Zn(2+)</name>
        <dbReference type="ChEBI" id="CHEBI:29105"/>
    </cofactor>
</comment>
<keyword evidence="4" id="KW-0862">Zinc</keyword>
<dbReference type="InterPro" id="IPR013149">
    <property type="entry name" value="ADH-like_C"/>
</dbReference>
<dbReference type="CDD" id="cd08255">
    <property type="entry name" value="2-desacetyl-2-hydroxyethyl_bacteriochlorophyllide_like"/>
    <property type="match status" value="1"/>
</dbReference>
<sequence length="720" mass="78195">MKQLLQNLRDGKALVVDVPAPTPKPGMVLVRNAASLISAGTERMVVDFAGKSLVGKARSRPDLVRQVLDKARREGVLNTLEAVFNRLDQPMALGYSCAGTVVAVGAGVEEFKPGDRVACAGGGYAVHAEYVVVPKHLLAALPDQVDFESAAFTTLGAIALHGFRLAEAQLGERIAVIGLGSLGLLSVGIARAAGCSVFGVDLDPHRVSLAEQMGAIAAERSQAEETGRSLTQGRGFDAVLICADTPASDPVELAGILARDRAKVIAVGAVGMSLPRKLYYEKELQLIISRSYGPGRYDPQYEESGIDYPYGYVRWTEGRNLQAVVDLLASGKLDVRPLITHRFPIEQGEAAYDLISGKSRQSFLGVLLTYPQSEEATAPLRRIELSPQAAPLEGLPGLGVLGAGNYAMAVFLPVVQRSGGVQKVGIATASGLSARHAAQRYGFGFASSQESDILGNPRVQVVAILTRHQHHARQVMQALRAGQHVFCEKPLAITPEELNAIQQLLEEKPPALLTVGFNRRFAPFTRQMAQFLENRCEPMFIHYRVNAGYLPLTHWLHDPQQGGGRIIGEGCHFIDYLTFLVGKPPLRVRTVGLPDGERYRQDNVSMTFSFEDGSIGTVTYLANGDKTLPKERVEVFCAGRVAVLEDYRSLELLQNGQRQKFTARLRQDKGHQALWEAFVQAVRQGGQPPIPYDHLLGVTRASFAALESLRQQADMEINQA</sequence>
<dbReference type="Gene3D" id="3.90.180.10">
    <property type="entry name" value="Medium-chain alcohol dehydrogenases, catalytic domain"/>
    <property type="match status" value="2"/>
</dbReference>
<evidence type="ECO:0000256" key="5">
    <source>
        <dbReference type="ARBA" id="ARBA00023002"/>
    </source>
</evidence>
<dbReference type="Pfam" id="PF01408">
    <property type="entry name" value="GFO_IDH_MocA"/>
    <property type="match status" value="1"/>
</dbReference>
<dbReference type="Pfam" id="PF00107">
    <property type="entry name" value="ADH_zinc_N"/>
    <property type="match status" value="1"/>
</dbReference>
<organism evidence="7">
    <name type="scientific">Bellilinea caldifistulae</name>
    <dbReference type="NCBI Taxonomy" id="360411"/>
    <lineage>
        <taxon>Bacteria</taxon>
        <taxon>Bacillati</taxon>
        <taxon>Chloroflexota</taxon>
        <taxon>Anaerolineae</taxon>
        <taxon>Anaerolineales</taxon>
        <taxon>Anaerolineaceae</taxon>
        <taxon>Bellilinea</taxon>
    </lineage>
</organism>
<name>A0A7C4PXI2_9CHLR</name>
<dbReference type="EMBL" id="DSXR01000074">
    <property type="protein sequence ID" value="HGS87345.1"/>
    <property type="molecule type" value="Genomic_DNA"/>
</dbReference>
<dbReference type="PANTHER" id="PTHR43350:SF19">
    <property type="entry name" value="D-GULOSIDE 3-DEHYDROGENASE"/>
    <property type="match status" value="1"/>
</dbReference>
<keyword evidence="5" id="KW-0560">Oxidoreductase</keyword>
<dbReference type="GO" id="GO:0016491">
    <property type="term" value="F:oxidoreductase activity"/>
    <property type="evidence" value="ECO:0007669"/>
    <property type="project" value="UniProtKB-KW"/>
</dbReference>
<dbReference type="InterPro" id="IPR000683">
    <property type="entry name" value="Gfo/Idh/MocA-like_OxRdtase_N"/>
</dbReference>
<dbReference type="SMART" id="SM00829">
    <property type="entry name" value="PKS_ER"/>
    <property type="match status" value="1"/>
</dbReference>
<accession>A0A7C4PXI2</accession>
<dbReference type="SUPFAM" id="SSF55347">
    <property type="entry name" value="Glyceraldehyde-3-phosphate dehydrogenase-like, C-terminal domain"/>
    <property type="match status" value="1"/>
</dbReference>
<evidence type="ECO:0000313" key="7">
    <source>
        <dbReference type="EMBL" id="HGS87345.1"/>
    </source>
</evidence>
<dbReference type="PANTHER" id="PTHR43350">
    <property type="entry name" value="NAD-DEPENDENT ALCOHOL DEHYDROGENASE"/>
    <property type="match status" value="1"/>
</dbReference>
<evidence type="ECO:0000256" key="1">
    <source>
        <dbReference type="ARBA" id="ARBA00001947"/>
    </source>
</evidence>
<gene>
    <name evidence="7" type="ORF">ENT17_06965</name>
</gene>
<dbReference type="Pfam" id="PF22725">
    <property type="entry name" value="GFO_IDH_MocA_C3"/>
    <property type="match status" value="1"/>
</dbReference>
<dbReference type="Gene3D" id="3.30.360.10">
    <property type="entry name" value="Dihydrodipicolinate Reductase, domain 2"/>
    <property type="match status" value="1"/>
</dbReference>